<accession>A0AAE9ZVG1</accession>
<gene>
    <name evidence="1" type="ORF">PXH66_21225</name>
</gene>
<evidence type="ECO:0000313" key="2">
    <source>
        <dbReference type="Proteomes" id="UP001218638"/>
    </source>
</evidence>
<evidence type="ECO:0000313" key="1">
    <source>
        <dbReference type="EMBL" id="WED64876.1"/>
    </source>
</evidence>
<dbReference type="EMBL" id="CP119075">
    <property type="protein sequence ID" value="WED64876.1"/>
    <property type="molecule type" value="Genomic_DNA"/>
</dbReference>
<dbReference type="AlphaFoldDB" id="A0AAE9ZVG1"/>
<dbReference type="KEGG" id="slom:PXH66_21225"/>
<dbReference type="RefSeq" id="WP_330931859.1">
    <property type="nucleotide sequence ID" value="NZ_CP119075.1"/>
</dbReference>
<sequence>MSHALLFIALLYLLSLAVFVYEVVRAPVCDEAGRPLLPQPLRGARVTAARRPKVRSAAARPFGLLRPTTGGRV</sequence>
<name>A0AAE9ZVG1_9BACT</name>
<dbReference type="Proteomes" id="UP001218638">
    <property type="component" value="Chromosome"/>
</dbReference>
<reference evidence="1" key="1">
    <citation type="submission" date="2023-03" db="EMBL/GenBank/DDBJ databases">
        <title>Lomoglobus Profundus gen. nov., sp. nov., a novel member of the phylum Verrucomicrobia, isolated from deep-marine sediment of South China Sea.</title>
        <authorList>
            <person name="Ahmad T."/>
            <person name="Ishaq S.E."/>
            <person name="Wang F."/>
        </authorList>
    </citation>
    <scope>NUCLEOTIDE SEQUENCE</scope>
    <source>
        <strain evidence="1">LMO-M01</strain>
    </source>
</reference>
<proteinExistence type="predicted"/>
<keyword evidence="2" id="KW-1185">Reference proteome</keyword>
<protein>
    <submittedName>
        <fullName evidence="1">Uncharacterized protein</fullName>
    </submittedName>
</protein>
<organism evidence="1 2">
    <name type="scientific">Synoicihabitans lomoniglobus</name>
    <dbReference type="NCBI Taxonomy" id="2909285"/>
    <lineage>
        <taxon>Bacteria</taxon>
        <taxon>Pseudomonadati</taxon>
        <taxon>Verrucomicrobiota</taxon>
        <taxon>Opitutia</taxon>
        <taxon>Opitutales</taxon>
        <taxon>Opitutaceae</taxon>
        <taxon>Synoicihabitans</taxon>
    </lineage>
</organism>